<dbReference type="AlphaFoldDB" id="A0AA35TCX7"/>
<evidence type="ECO:0000256" key="2">
    <source>
        <dbReference type="ARBA" id="ARBA00007020"/>
    </source>
</evidence>
<evidence type="ECO:0000256" key="6">
    <source>
        <dbReference type="ARBA" id="ARBA00022989"/>
    </source>
</evidence>
<evidence type="ECO:0000256" key="5">
    <source>
        <dbReference type="ARBA" id="ARBA00022792"/>
    </source>
</evidence>
<keyword evidence="4 9" id="KW-0812">Transmembrane</keyword>
<evidence type="ECO:0000313" key="10">
    <source>
        <dbReference type="EMBL" id="CAI8045469.1"/>
    </source>
</evidence>
<keyword evidence="6 9" id="KW-1133">Transmembrane helix</keyword>
<dbReference type="GO" id="GO:0005743">
    <property type="term" value="C:mitochondrial inner membrane"/>
    <property type="evidence" value="ECO:0007669"/>
    <property type="project" value="UniProtKB-SubCell"/>
</dbReference>
<proteinExistence type="inferred from homology"/>
<dbReference type="PANTHER" id="PTHR13603">
    <property type="entry name" value="TRANSMEMBRANE PROTEIN 186"/>
    <property type="match status" value="1"/>
</dbReference>
<dbReference type="EMBL" id="CASHTH010003476">
    <property type="protein sequence ID" value="CAI8045469.1"/>
    <property type="molecule type" value="Genomic_DNA"/>
</dbReference>
<evidence type="ECO:0000256" key="3">
    <source>
        <dbReference type="ARBA" id="ARBA00014604"/>
    </source>
</evidence>
<dbReference type="PANTHER" id="PTHR13603:SF1">
    <property type="entry name" value="TRANSMEMBRANE PROTEIN 186"/>
    <property type="match status" value="1"/>
</dbReference>
<evidence type="ECO:0000313" key="11">
    <source>
        <dbReference type="Proteomes" id="UP001174909"/>
    </source>
</evidence>
<comment type="subcellular location">
    <subcellularLocation>
        <location evidence="1">Mitochondrion inner membrane</location>
        <topology evidence="1">Multi-pass membrane protein</topology>
    </subcellularLocation>
</comment>
<evidence type="ECO:0000256" key="9">
    <source>
        <dbReference type="SAM" id="Phobius"/>
    </source>
</evidence>
<feature type="transmembrane region" description="Helical" evidence="9">
    <location>
        <begin position="87"/>
        <end position="105"/>
    </location>
</feature>
<organism evidence="10 11">
    <name type="scientific">Geodia barretti</name>
    <name type="common">Barrett's horny sponge</name>
    <dbReference type="NCBI Taxonomy" id="519541"/>
    <lineage>
        <taxon>Eukaryota</taxon>
        <taxon>Metazoa</taxon>
        <taxon>Porifera</taxon>
        <taxon>Demospongiae</taxon>
        <taxon>Heteroscleromorpha</taxon>
        <taxon>Tetractinellida</taxon>
        <taxon>Astrophorina</taxon>
        <taxon>Geodiidae</taxon>
        <taxon>Geodia</taxon>
    </lineage>
</organism>
<keyword evidence="5" id="KW-0999">Mitochondrion inner membrane</keyword>
<comment type="caution">
    <text evidence="10">The sequence shown here is derived from an EMBL/GenBank/DDBJ whole genome shotgun (WGS) entry which is preliminary data.</text>
</comment>
<keyword evidence="11" id="KW-1185">Reference proteome</keyword>
<evidence type="ECO:0000256" key="8">
    <source>
        <dbReference type="ARBA" id="ARBA00023136"/>
    </source>
</evidence>
<gene>
    <name evidence="10" type="ORF">GBAR_LOCUS25156</name>
</gene>
<sequence length="186" mass="20863">MKMLTFPRSLSAVGRVQFQRPPLRELHNGSSPSRDEATVFYRWPTIRHFRLLSRSKLYQLVLMGLLLPPATVSYTQGGLPGSTLSTAYVAAGGTLSLLLSLSHLFTRVIGEMAYLPSSGQVRLSTLTFLGDRRDILVSPHHLLPLQDRGILRGVEVVGHSRIFRYSTRYGQVIDRELMDRLLSLDS</sequence>
<name>A0AA35TCX7_GEOBA</name>
<evidence type="ECO:0000256" key="1">
    <source>
        <dbReference type="ARBA" id="ARBA00004448"/>
    </source>
</evidence>
<feature type="transmembrane region" description="Helical" evidence="9">
    <location>
        <begin position="57"/>
        <end position="75"/>
    </location>
</feature>
<accession>A0AA35TCX7</accession>
<comment type="similarity">
    <text evidence="2">Belongs to the TMEM186 family.</text>
</comment>
<reference evidence="10" key="1">
    <citation type="submission" date="2023-03" db="EMBL/GenBank/DDBJ databases">
        <authorList>
            <person name="Steffen K."/>
            <person name="Cardenas P."/>
        </authorList>
    </citation>
    <scope>NUCLEOTIDE SEQUENCE</scope>
</reference>
<keyword evidence="7" id="KW-0496">Mitochondrion</keyword>
<evidence type="ECO:0000256" key="4">
    <source>
        <dbReference type="ARBA" id="ARBA00022692"/>
    </source>
</evidence>
<dbReference type="Proteomes" id="UP001174909">
    <property type="component" value="Unassembled WGS sequence"/>
</dbReference>
<keyword evidence="8 9" id="KW-0472">Membrane</keyword>
<protein>
    <recommendedName>
        <fullName evidence="3">Transmembrane protein 186</fullName>
    </recommendedName>
</protein>
<dbReference type="InterPro" id="IPR026571">
    <property type="entry name" value="Tmem186"/>
</dbReference>
<evidence type="ECO:0000256" key="7">
    <source>
        <dbReference type="ARBA" id="ARBA00023128"/>
    </source>
</evidence>